<feature type="compositionally biased region" description="Basic residues" evidence="1">
    <location>
        <begin position="35"/>
        <end position="44"/>
    </location>
</feature>
<feature type="region of interest" description="Disordered" evidence="1">
    <location>
        <begin position="83"/>
        <end position="117"/>
    </location>
</feature>
<dbReference type="AlphaFoldDB" id="A0A8S3VFC1"/>
<reference evidence="2" key="1">
    <citation type="submission" date="2021-03" db="EMBL/GenBank/DDBJ databases">
        <authorList>
            <person name="Bekaert M."/>
        </authorList>
    </citation>
    <scope>NUCLEOTIDE SEQUENCE</scope>
</reference>
<feature type="region of interest" description="Disordered" evidence="1">
    <location>
        <begin position="453"/>
        <end position="517"/>
    </location>
</feature>
<proteinExistence type="predicted"/>
<evidence type="ECO:0000313" key="3">
    <source>
        <dbReference type="Proteomes" id="UP000683360"/>
    </source>
</evidence>
<feature type="compositionally biased region" description="Polar residues" evidence="1">
    <location>
        <begin position="83"/>
        <end position="96"/>
    </location>
</feature>
<feature type="region of interest" description="Disordered" evidence="1">
    <location>
        <begin position="1"/>
        <end position="52"/>
    </location>
</feature>
<gene>
    <name evidence="2" type="ORF">MEDL_65070</name>
</gene>
<feature type="compositionally biased region" description="Polar residues" evidence="1">
    <location>
        <begin position="454"/>
        <end position="477"/>
    </location>
</feature>
<dbReference type="EMBL" id="CAJPWZ010003154">
    <property type="protein sequence ID" value="CAG2253544.1"/>
    <property type="molecule type" value="Genomic_DNA"/>
</dbReference>
<accession>A0A8S3VFC1</accession>
<feature type="compositionally biased region" description="Basic and acidic residues" evidence="1">
    <location>
        <begin position="479"/>
        <end position="499"/>
    </location>
</feature>
<dbReference type="Proteomes" id="UP000683360">
    <property type="component" value="Unassembled WGS sequence"/>
</dbReference>
<name>A0A8S3VFC1_MYTED</name>
<dbReference type="OrthoDB" id="6142124at2759"/>
<comment type="caution">
    <text evidence="2">The sequence shown here is derived from an EMBL/GenBank/DDBJ whole genome shotgun (WGS) entry which is preliminary data.</text>
</comment>
<evidence type="ECO:0000313" key="2">
    <source>
        <dbReference type="EMBL" id="CAG2253544.1"/>
    </source>
</evidence>
<keyword evidence="3" id="KW-1185">Reference proteome</keyword>
<sequence length="517" mass="58752">MESDLEVHENSEVQVNKDTPSFIPANEKDMSRTKTTGKAKKKPSKSSVLQQEYDKKIKGLQDNFDSKFDTLFNMMQSLANVRGANNNESIVQNRDTQGMPRSETNPDSRGQNRDTQGLLRSDTLRPIIPLVSNLDEDLGSPRISRNIDFDARSEISIHVNPIERDILGDIRSDNESDNESEIRFEQSTGSVARKELFSEDIPSNNDKGSVGLIMDQAQVTILENSWRCQHPEKLSAYREEYRSCFPVHDSAVEFLQVPSLDDLLEPMMRKNHGPKAVKSWDTGHRQLYTQPLKQIEKLSFQGQMASRMNVISGMYMQQTMGTLLGKLESSPSLEHEEKESYCQIVKDLFAMSTKSLDHSGRTGAFFHLVRRKAASHDSGLMNLSDIKDKTQYLPLSGEGVFGNGLKSCLEKRKEQKDQLNDLLPELGQGRKRRADFDRDWQNKNPKFNVEHYTVNASKTRGSNNNRFNVPKTSNSGRQPHRDNQGYKGPSKESNKDKTNKTGQSSWESFRIPRKNNS</sequence>
<protein>
    <submittedName>
        <fullName evidence="2">Uncharacterized protein</fullName>
    </submittedName>
</protein>
<evidence type="ECO:0000256" key="1">
    <source>
        <dbReference type="SAM" id="MobiDB-lite"/>
    </source>
</evidence>
<organism evidence="2 3">
    <name type="scientific">Mytilus edulis</name>
    <name type="common">Blue mussel</name>
    <dbReference type="NCBI Taxonomy" id="6550"/>
    <lineage>
        <taxon>Eukaryota</taxon>
        <taxon>Metazoa</taxon>
        <taxon>Spiralia</taxon>
        <taxon>Lophotrochozoa</taxon>
        <taxon>Mollusca</taxon>
        <taxon>Bivalvia</taxon>
        <taxon>Autobranchia</taxon>
        <taxon>Pteriomorphia</taxon>
        <taxon>Mytilida</taxon>
        <taxon>Mytiloidea</taxon>
        <taxon>Mytilidae</taxon>
        <taxon>Mytilinae</taxon>
        <taxon>Mytilus</taxon>
    </lineage>
</organism>
<feature type="compositionally biased region" description="Basic and acidic residues" evidence="1">
    <location>
        <begin position="1"/>
        <end position="11"/>
    </location>
</feature>